<keyword evidence="2 5" id="KW-0812">Transmembrane</keyword>
<evidence type="ECO:0000256" key="4">
    <source>
        <dbReference type="ARBA" id="ARBA00023136"/>
    </source>
</evidence>
<reference evidence="6 7" key="1">
    <citation type="submission" date="2024-04" db="EMBL/GenBank/DDBJ databases">
        <title>Genome sequencing and metabolic network reconstruction of aminoacids and betaine degradation by Anoxynatronum sibiricum.</title>
        <authorList>
            <person name="Detkova E.N."/>
            <person name="Boltjanskaja Y.V."/>
            <person name="Mardanov A.V."/>
            <person name="Kevbrin V."/>
        </authorList>
    </citation>
    <scope>NUCLEOTIDE SEQUENCE [LARGE SCALE GENOMIC DNA]</scope>
    <source>
        <strain evidence="6 7">Z-7981</strain>
    </source>
</reference>
<feature type="transmembrane region" description="Helical" evidence="5">
    <location>
        <begin position="46"/>
        <end position="65"/>
    </location>
</feature>
<gene>
    <name evidence="6" type="ORF">AAIG11_07150</name>
</gene>
<evidence type="ECO:0000313" key="6">
    <source>
        <dbReference type="EMBL" id="MEN1760242.1"/>
    </source>
</evidence>
<name>A0ABU9VSV4_9CLOT</name>
<dbReference type="EMBL" id="JBCITM010000006">
    <property type="protein sequence ID" value="MEN1760242.1"/>
    <property type="molecule type" value="Genomic_DNA"/>
</dbReference>
<dbReference type="Proteomes" id="UP001407405">
    <property type="component" value="Unassembled WGS sequence"/>
</dbReference>
<comment type="subcellular location">
    <subcellularLocation>
        <location evidence="1">Membrane</location>
        <topology evidence="1">Multi-pass membrane protein</topology>
    </subcellularLocation>
</comment>
<accession>A0ABU9VSV4</accession>
<feature type="transmembrane region" description="Helical" evidence="5">
    <location>
        <begin position="176"/>
        <end position="194"/>
    </location>
</feature>
<protein>
    <submittedName>
        <fullName evidence="6">DUF697 domain-containing protein</fullName>
    </submittedName>
</protein>
<organism evidence="6 7">
    <name type="scientific">Anoxynatronum sibiricum</name>
    <dbReference type="NCBI Taxonomy" id="210623"/>
    <lineage>
        <taxon>Bacteria</taxon>
        <taxon>Bacillati</taxon>
        <taxon>Bacillota</taxon>
        <taxon>Clostridia</taxon>
        <taxon>Eubacteriales</taxon>
        <taxon>Clostridiaceae</taxon>
        <taxon>Anoxynatronum</taxon>
    </lineage>
</organism>
<evidence type="ECO:0000256" key="1">
    <source>
        <dbReference type="ARBA" id="ARBA00004141"/>
    </source>
</evidence>
<proteinExistence type="predicted"/>
<sequence length="342" mass="38302">MEYKTWKIIKLLLTALLLLGLIMFIGQVMGMYRQVNAQHHLLGKGFLLLLAGIIGYGILYPLYAFMTLPRPLPLPEEKDAEGRRLYRKDLILQLNDNPALRKAGFSLLPQDAPEEVLLEQLAFLNKGAETKSRDTASQVFVTTAIIQNGSLDGLFVFISLTRLIWHIAHLYRQRPGLRQLAALYFNVGATVLLAREIDDLELMDEQLEPLMTTIFGSLFSSLVPGATAAVNLIINSTAQGIANAYLTLRVGLIAQQYMGSLAAPERRLVRKLASLQACRLLGLVVKDNAVRIRQATVNLTKKNAEDAFTYSKEKVESVFSKPKEMWERWRGQGEDHHQAGKT</sequence>
<comment type="caution">
    <text evidence="6">The sequence shown here is derived from an EMBL/GenBank/DDBJ whole genome shotgun (WGS) entry which is preliminary data.</text>
</comment>
<evidence type="ECO:0000256" key="3">
    <source>
        <dbReference type="ARBA" id="ARBA00022989"/>
    </source>
</evidence>
<keyword evidence="4 5" id="KW-0472">Membrane</keyword>
<evidence type="ECO:0000256" key="5">
    <source>
        <dbReference type="SAM" id="Phobius"/>
    </source>
</evidence>
<keyword evidence="7" id="KW-1185">Reference proteome</keyword>
<feature type="transmembrane region" description="Helical" evidence="5">
    <location>
        <begin position="214"/>
        <end position="234"/>
    </location>
</feature>
<keyword evidence="3 5" id="KW-1133">Transmembrane helix</keyword>
<evidence type="ECO:0000256" key="2">
    <source>
        <dbReference type="ARBA" id="ARBA00022692"/>
    </source>
</evidence>
<dbReference type="InterPro" id="IPR021147">
    <property type="entry name" value="DUF697"/>
</dbReference>
<dbReference type="Pfam" id="PF05128">
    <property type="entry name" value="DUF697"/>
    <property type="match status" value="1"/>
</dbReference>
<evidence type="ECO:0000313" key="7">
    <source>
        <dbReference type="Proteomes" id="UP001407405"/>
    </source>
</evidence>
<dbReference type="RefSeq" id="WP_343185566.1">
    <property type="nucleotide sequence ID" value="NZ_JBCITM010000006.1"/>
</dbReference>